<dbReference type="GO" id="GO:0016020">
    <property type="term" value="C:membrane"/>
    <property type="evidence" value="ECO:0007669"/>
    <property type="project" value="UniProtKB-SubCell"/>
</dbReference>
<feature type="transmembrane region" description="Helical" evidence="3">
    <location>
        <begin position="185"/>
        <end position="202"/>
    </location>
</feature>
<feature type="transmembrane region" description="Helical" evidence="3">
    <location>
        <begin position="31"/>
        <end position="52"/>
    </location>
</feature>
<feature type="transmembrane region" description="Helical" evidence="3">
    <location>
        <begin position="7"/>
        <end position="25"/>
    </location>
</feature>
<dbReference type="Proteomes" id="UP000177921">
    <property type="component" value="Unassembled WGS sequence"/>
</dbReference>
<sequence>MFETYIYAPFFNVLVGLYSLLSGLSPELADMGIAVIIFSLVIRVLTFPLTLAGERSEDEKTKIVNHVAELKRIYAHEPIRLRAEIKQTMRGNARTVIATTVNMIIQVSIILMLYRIFTTGLEGADYYLLYDFMPRPEHINLMFLNKYDLSHTNSTLNLVQSLMIFLVEVLSALRSPLPVSRKNKALLQLVLPLGSYLIFIFLPAGKKLFIIASLAFSAIYLTFRIIQDWGKKLFDRFTPRPSVAEGEGGPIPPPASNQPPLAS</sequence>
<comment type="subcellular location">
    <subcellularLocation>
        <location evidence="1">Membrane</location>
        <topology evidence="1">Multi-pass membrane protein</topology>
    </subcellularLocation>
</comment>
<comment type="caution">
    <text evidence="5">The sequence shown here is derived from an EMBL/GenBank/DDBJ whole genome shotgun (WGS) entry which is preliminary data.</text>
</comment>
<feature type="transmembrane region" description="Helical" evidence="3">
    <location>
        <begin position="154"/>
        <end position="173"/>
    </location>
</feature>
<organism evidence="5 6">
    <name type="scientific">Candidatus Collierbacteria bacterium RIFOXYD1_FULL_46_26</name>
    <dbReference type="NCBI Taxonomy" id="1817732"/>
    <lineage>
        <taxon>Bacteria</taxon>
        <taxon>Candidatus Collieribacteriota</taxon>
    </lineage>
</organism>
<evidence type="ECO:0000313" key="5">
    <source>
        <dbReference type="EMBL" id="OGD85048.1"/>
    </source>
</evidence>
<evidence type="ECO:0000259" key="4">
    <source>
        <dbReference type="Pfam" id="PF02096"/>
    </source>
</evidence>
<dbReference type="Pfam" id="PF02096">
    <property type="entry name" value="60KD_IMP"/>
    <property type="match status" value="1"/>
</dbReference>
<dbReference type="EMBL" id="MFAR01000016">
    <property type="protein sequence ID" value="OGD85048.1"/>
    <property type="molecule type" value="Genomic_DNA"/>
</dbReference>
<accession>A0A1F5FZK6</accession>
<feature type="domain" description="Membrane insertase YidC/Oxa/ALB C-terminal" evidence="4">
    <location>
        <begin position="31"/>
        <end position="218"/>
    </location>
</feature>
<keyword evidence="1 3" id="KW-0812">Transmembrane</keyword>
<protein>
    <recommendedName>
        <fullName evidence="4">Membrane insertase YidC/Oxa/ALB C-terminal domain-containing protein</fullName>
    </recommendedName>
</protein>
<feature type="compositionally biased region" description="Pro residues" evidence="2">
    <location>
        <begin position="250"/>
        <end position="263"/>
    </location>
</feature>
<evidence type="ECO:0000313" key="6">
    <source>
        <dbReference type="Proteomes" id="UP000177921"/>
    </source>
</evidence>
<name>A0A1F5FZK6_9BACT</name>
<feature type="transmembrane region" description="Helical" evidence="3">
    <location>
        <begin position="96"/>
        <end position="117"/>
    </location>
</feature>
<reference evidence="5 6" key="1">
    <citation type="journal article" date="2016" name="Nat. Commun.">
        <title>Thousands of microbial genomes shed light on interconnected biogeochemical processes in an aquifer system.</title>
        <authorList>
            <person name="Anantharaman K."/>
            <person name="Brown C.T."/>
            <person name="Hug L.A."/>
            <person name="Sharon I."/>
            <person name="Castelle C.J."/>
            <person name="Probst A.J."/>
            <person name="Thomas B.C."/>
            <person name="Singh A."/>
            <person name="Wilkins M.J."/>
            <person name="Karaoz U."/>
            <person name="Brodie E.L."/>
            <person name="Williams K.H."/>
            <person name="Hubbard S.S."/>
            <person name="Banfield J.F."/>
        </authorList>
    </citation>
    <scope>NUCLEOTIDE SEQUENCE [LARGE SCALE GENOMIC DNA]</scope>
</reference>
<feature type="transmembrane region" description="Helical" evidence="3">
    <location>
        <begin position="208"/>
        <end position="226"/>
    </location>
</feature>
<keyword evidence="3" id="KW-1133">Transmembrane helix</keyword>
<comment type="similarity">
    <text evidence="1">Belongs to the OXA1/ALB3/YidC family.</text>
</comment>
<keyword evidence="3" id="KW-0472">Membrane</keyword>
<feature type="region of interest" description="Disordered" evidence="2">
    <location>
        <begin position="242"/>
        <end position="263"/>
    </location>
</feature>
<evidence type="ECO:0000256" key="3">
    <source>
        <dbReference type="SAM" id="Phobius"/>
    </source>
</evidence>
<dbReference type="InterPro" id="IPR028055">
    <property type="entry name" value="YidC/Oxa/ALB_C"/>
</dbReference>
<evidence type="ECO:0000256" key="1">
    <source>
        <dbReference type="RuleBase" id="RU003945"/>
    </source>
</evidence>
<dbReference type="AlphaFoldDB" id="A0A1F5FZK6"/>
<gene>
    <name evidence="5" type="ORF">A2618_01605</name>
</gene>
<proteinExistence type="inferred from homology"/>
<evidence type="ECO:0000256" key="2">
    <source>
        <dbReference type="SAM" id="MobiDB-lite"/>
    </source>
</evidence>